<proteinExistence type="predicted"/>
<organism evidence="1">
    <name type="scientific">Bacillus subtilis</name>
    <dbReference type="NCBI Taxonomy" id="1423"/>
    <lineage>
        <taxon>Bacteria</taxon>
        <taxon>Bacillati</taxon>
        <taxon>Bacillota</taxon>
        <taxon>Bacilli</taxon>
        <taxon>Bacillales</taxon>
        <taxon>Bacillaceae</taxon>
        <taxon>Bacillus</taxon>
    </lineage>
</organism>
<protein>
    <submittedName>
        <fullName evidence="1">YbgD protein</fullName>
    </submittedName>
</protein>
<name>O87100_BACIU</name>
<gene>
    <name evidence="1" type="primary">ybgD</name>
</gene>
<dbReference type="AlphaFoldDB" id="O87100"/>
<evidence type="ECO:0000313" key="1">
    <source>
        <dbReference type="EMBL" id="BAA33136.1"/>
    </source>
</evidence>
<reference evidence="1" key="1">
    <citation type="submission" date="1997-07" db="EMBL/GenBank/DDBJ databases">
        <title>Sequence analysis of the 70kb region between 17 and 23 degree of the Bacillus subtilis chromosome.</title>
        <authorList>
            <person name="Haga K."/>
            <person name="Liu H."/>
            <person name="Yasumoto K."/>
            <person name="Takahashi H."/>
            <person name="Yoshikawa H."/>
        </authorList>
    </citation>
    <scope>NUCLEOTIDE SEQUENCE</scope>
    <source>
        <strain evidence="1">168</strain>
    </source>
</reference>
<sequence length="46" mass="5236">MGAEDQLAICIRSVYFADLPHCRPLFSALNQTARIKLAVFFNFSFI</sequence>
<dbReference type="EMBL" id="AB006424">
    <property type="protein sequence ID" value="BAA33136.1"/>
    <property type="molecule type" value="Genomic_DNA"/>
</dbReference>
<accession>O87100</accession>